<sequence length="54" mass="5877">MVESIAKILGVIEEYDQHIIDAVKGFVVETLGDKTKNNSEMVAAIAKLLDVTTD</sequence>
<dbReference type="Proteomes" id="UP000051655">
    <property type="component" value="Unassembled WGS sequence"/>
</dbReference>
<reference evidence="1 2" key="1">
    <citation type="journal article" date="2015" name="Genome Announc.">
        <title>Expanding the biotechnology potential of lactobacilli through comparative genomics of 213 strains and associated genera.</title>
        <authorList>
            <person name="Sun Z."/>
            <person name="Harris H.M."/>
            <person name="McCann A."/>
            <person name="Guo C."/>
            <person name="Argimon S."/>
            <person name="Zhang W."/>
            <person name="Yang X."/>
            <person name="Jeffery I.B."/>
            <person name="Cooney J.C."/>
            <person name="Kagawa T.F."/>
            <person name="Liu W."/>
            <person name="Song Y."/>
            <person name="Salvetti E."/>
            <person name="Wrobel A."/>
            <person name="Rasinkangas P."/>
            <person name="Parkhill J."/>
            <person name="Rea M.C."/>
            <person name="O'Sullivan O."/>
            <person name="Ritari J."/>
            <person name="Douillard F.P."/>
            <person name="Paul Ross R."/>
            <person name="Yang R."/>
            <person name="Briner A.E."/>
            <person name="Felis G.E."/>
            <person name="de Vos W.M."/>
            <person name="Barrangou R."/>
            <person name="Klaenhammer T.R."/>
            <person name="Caufield P.W."/>
            <person name="Cui Y."/>
            <person name="Zhang H."/>
            <person name="O'Toole P.W."/>
        </authorList>
    </citation>
    <scope>NUCLEOTIDE SEQUENCE [LARGE SCALE GENOMIC DNA]</scope>
    <source>
        <strain evidence="1 2">DSM 20593</strain>
    </source>
</reference>
<dbReference type="PATRIC" id="fig|1616.3.peg.142"/>
<evidence type="ECO:0000313" key="1">
    <source>
        <dbReference type="EMBL" id="KRN75646.1"/>
    </source>
</evidence>
<dbReference type="AlphaFoldDB" id="A0A0R2JE74"/>
<dbReference type="EMBL" id="JQBP01000001">
    <property type="protein sequence ID" value="KRN75646.1"/>
    <property type="molecule type" value="Genomic_DNA"/>
</dbReference>
<evidence type="ECO:0000313" key="2">
    <source>
        <dbReference type="Proteomes" id="UP000051655"/>
    </source>
</evidence>
<accession>A0A0R2JE74</accession>
<gene>
    <name evidence="1" type="ORF">IV73_GL000136</name>
</gene>
<name>A0A0R2JE74_9LACO</name>
<proteinExistence type="predicted"/>
<organism evidence="1 2">
    <name type="scientific">Weissella kandleri</name>
    <dbReference type="NCBI Taxonomy" id="1616"/>
    <lineage>
        <taxon>Bacteria</taxon>
        <taxon>Bacillati</taxon>
        <taxon>Bacillota</taxon>
        <taxon>Bacilli</taxon>
        <taxon>Lactobacillales</taxon>
        <taxon>Lactobacillaceae</taxon>
        <taxon>Weissella</taxon>
    </lineage>
</organism>
<comment type="caution">
    <text evidence="1">The sequence shown here is derived from an EMBL/GenBank/DDBJ whole genome shotgun (WGS) entry which is preliminary data.</text>
</comment>
<protein>
    <submittedName>
        <fullName evidence="1">Uncharacterized protein</fullName>
    </submittedName>
</protein>
<keyword evidence="2" id="KW-1185">Reference proteome</keyword>